<feature type="region of interest" description="Disordered" evidence="1">
    <location>
        <begin position="94"/>
        <end position="124"/>
    </location>
</feature>
<protein>
    <submittedName>
        <fullName evidence="2">Uncharacterized protein</fullName>
    </submittedName>
</protein>
<evidence type="ECO:0000313" key="3">
    <source>
        <dbReference type="Proteomes" id="UP000812287"/>
    </source>
</evidence>
<evidence type="ECO:0000256" key="1">
    <source>
        <dbReference type="SAM" id="MobiDB-lite"/>
    </source>
</evidence>
<accession>A0A9P7VV80</accession>
<dbReference type="RefSeq" id="XP_043041473.1">
    <property type="nucleotide sequence ID" value="XM_043176972.1"/>
</dbReference>
<dbReference type="Proteomes" id="UP000812287">
    <property type="component" value="Unassembled WGS sequence"/>
</dbReference>
<evidence type="ECO:0000313" key="2">
    <source>
        <dbReference type="EMBL" id="KAG7447973.1"/>
    </source>
</evidence>
<dbReference type="AlphaFoldDB" id="A0A9P7VV80"/>
<sequence>MIKSKALRRRLTCESAANVLILESYAKSAATLRNILSLLLPQRDSIEQTMEAIAEANAEAKEIDDAVHIGGEIAVGANDGFDEDELQAELDGMIKESQEDEDMKALAEKQRSREDGSTGQDVDNMITEETMMAVLQTYLISYTYDINCINTCSLHIQCIFRSRI</sequence>
<name>A0A9P7VV80_9AGAR</name>
<keyword evidence="3" id="KW-1185">Reference proteome</keyword>
<proteinExistence type="predicted"/>
<reference evidence="2" key="1">
    <citation type="submission" date="2020-11" db="EMBL/GenBank/DDBJ databases">
        <title>Adaptations for nitrogen fixation in a non-lichenized fungal sporocarp promotes dispersal by wood-feeding termites.</title>
        <authorList>
            <consortium name="DOE Joint Genome Institute"/>
            <person name="Koch R.A."/>
            <person name="Yoon G."/>
            <person name="Arayal U."/>
            <person name="Lail K."/>
            <person name="Amirebrahimi M."/>
            <person name="Labutti K."/>
            <person name="Lipzen A."/>
            <person name="Riley R."/>
            <person name="Barry K."/>
            <person name="Henrissat B."/>
            <person name="Grigoriev I.V."/>
            <person name="Herr J.R."/>
            <person name="Aime M.C."/>
        </authorList>
    </citation>
    <scope>NUCLEOTIDE SEQUENCE</scope>
    <source>
        <strain evidence="2">MCA 3950</strain>
    </source>
</reference>
<feature type="compositionally biased region" description="Basic and acidic residues" evidence="1">
    <location>
        <begin position="94"/>
        <end position="116"/>
    </location>
</feature>
<dbReference type="EMBL" id="MU250530">
    <property type="protein sequence ID" value="KAG7447973.1"/>
    <property type="molecule type" value="Genomic_DNA"/>
</dbReference>
<gene>
    <name evidence="2" type="ORF">BT62DRAFT_1003757</name>
</gene>
<dbReference type="GeneID" id="66099259"/>
<comment type="caution">
    <text evidence="2">The sequence shown here is derived from an EMBL/GenBank/DDBJ whole genome shotgun (WGS) entry which is preliminary data.</text>
</comment>
<organism evidence="2 3">
    <name type="scientific">Guyanagaster necrorhizus</name>
    <dbReference type="NCBI Taxonomy" id="856835"/>
    <lineage>
        <taxon>Eukaryota</taxon>
        <taxon>Fungi</taxon>
        <taxon>Dikarya</taxon>
        <taxon>Basidiomycota</taxon>
        <taxon>Agaricomycotina</taxon>
        <taxon>Agaricomycetes</taxon>
        <taxon>Agaricomycetidae</taxon>
        <taxon>Agaricales</taxon>
        <taxon>Marasmiineae</taxon>
        <taxon>Physalacriaceae</taxon>
        <taxon>Guyanagaster</taxon>
    </lineage>
</organism>